<evidence type="ECO:0000313" key="2">
    <source>
        <dbReference type="WBParaSite" id="JU765_v2.g17947.t1"/>
    </source>
</evidence>
<name>A0AC34QNS2_9BILA</name>
<dbReference type="WBParaSite" id="JU765_v2.g17947.t1">
    <property type="protein sequence ID" value="JU765_v2.g17947.t1"/>
    <property type="gene ID" value="JU765_v2.g17947"/>
</dbReference>
<protein>
    <submittedName>
        <fullName evidence="2">Uncharacterized protein</fullName>
    </submittedName>
</protein>
<dbReference type="Proteomes" id="UP000887576">
    <property type="component" value="Unplaced"/>
</dbReference>
<reference evidence="2" key="1">
    <citation type="submission" date="2022-11" db="UniProtKB">
        <authorList>
            <consortium name="WormBaseParasite"/>
        </authorList>
    </citation>
    <scope>IDENTIFICATION</scope>
</reference>
<accession>A0AC34QNS2</accession>
<evidence type="ECO:0000313" key="1">
    <source>
        <dbReference type="Proteomes" id="UP000887576"/>
    </source>
</evidence>
<organism evidence="1 2">
    <name type="scientific">Panagrolaimus sp. JU765</name>
    <dbReference type="NCBI Taxonomy" id="591449"/>
    <lineage>
        <taxon>Eukaryota</taxon>
        <taxon>Metazoa</taxon>
        <taxon>Ecdysozoa</taxon>
        <taxon>Nematoda</taxon>
        <taxon>Chromadorea</taxon>
        <taxon>Rhabditida</taxon>
        <taxon>Tylenchina</taxon>
        <taxon>Panagrolaimomorpha</taxon>
        <taxon>Panagrolaimoidea</taxon>
        <taxon>Panagrolaimidae</taxon>
        <taxon>Panagrolaimus</taxon>
    </lineage>
</organism>
<sequence>MEKNLIKLEEQADVVNSVNYRVYFTAKEDSLPNQLKVTDFIRVMIEALLSSVQPVDPPRYIVEVIVICA</sequence>
<proteinExistence type="predicted"/>